<dbReference type="EMBL" id="CP014265">
    <property type="protein sequence ID" value="AMK15118.1"/>
    <property type="molecule type" value="Genomic_DNA"/>
</dbReference>
<accession>A0A126QZ55</accession>
<dbReference type="Proteomes" id="UP000183442">
    <property type="component" value="Unassembled WGS sequence"/>
</dbReference>
<reference evidence="8" key="2">
    <citation type="submission" date="2016-02" db="EMBL/GenBank/DDBJ databases">
        <title>The draft genome sequence of the rumen methanogen Methanobrevibacter olleyae YLM1.</title>
        <authorList>
            <consortium name="New Zealand Agricultural Greenhouse Gas Research Centre/Pastoral Greenhouse Gas Research Consortium"/>
            <person name="Kelly W.J."/>
            <person name="Li D."/>
            <person name="Lambie S.C."/>
            <person name="Attwood G.T."/>
            <person name="Altermann E."/>
            <person name="Leahy S.C."/>
        </authorList>
    </citation>
    <scope>NUCLEOTIDE SEQUENCE [LARGE SCALE GENOMIC DNA]</scope>
    <source>
        <strain evidence="8">YLM1</strain>
    </source>
</reference>
<name>A0A126QZ55_METOL</name>
<dbReference type="HAMAP" id="MF_01908">
    <property type="entry name" value="Cyc_PG_syn"/>
    <property type="match status" value="1"/>
</dbReference>
<dbReference type="Proteomes" id="UP000066376">
    <property type="component" value="Chromosome"/>
</dbReference>
<evidence type="ECO:0000313" key="7">
    <source>
        <dbReference type="EMBL" id="SFL51628.1"/>
    </source>
</evidence>
<evidence type="ECO:0000313" key="8">
    <source>
        <dbReference type="Proteomes" id="UP000066376"/>
    </source>
</evidence>
<comment type="similarity">
    <text evidence="5">Belongs to the cyclic 2,3-diphosphoglycerate synthetase family.</text>
</comment>
<evidence type="ECO:0000256" key="5">
    <source>
        <dbReference type="HAMAP-Rule" id="MF_01908"/>
    </source>
</evidence>
<dbReference type="GO" id="GO:0005737">
    <property type="term" value="C:cytoplasm"/>
    <property type="evidence" value="ECO:0007669"/>
    <property type="project" value="UniProtKB-SubCell"/>
</dbReference>
<dbReference type="EC" id="6.5.1.9" evidence="5"/>
<keyword evidence="1 5" id="KW-0963">Cytoplasm</keyword>
<proteinExistence type="inferred from homology"/>
<dbReference type="GeneID" id="28488860"/>
<evidence type="ECO:0000313" key="6">
    <source>
        <dbReference type="EMBL" id="AMK15118.1"/>
    </source>
</evidence>
<keyword evidence="4 5" id="KW-0067">ATP-binding</keyword>
<reference evidence="9" key="3">
    <citation type="submission" date="2016-10" db="EMBL/GenBank/DDBJ databases">
        <authorList>
            <person name="Varghese N."/>
        </authorList>
    </citation>
    <scope>NUCLEOTIDE SEQUENCE [LARGE SCALE GENOMIC DNA]</scope>
    <source>
        <strain evidence="9">DSM 16632</strain>
    </source>
</reference>
<comment type="function">
    <text evidence="5">Catalyzes the formation of cyclic 2,3-diphosphoglycerate (cDPG) by formation of an intramolecular phosphoanhydride bond at the expense of ATP.</text>
</comment>
<dbReference type="PATRIC" id="fig|294671.3.peg.582"/>
<reference evidence="7" key="4">
    <citation type="submission" date="2016-10" db="EMBL/GenBank/DDBJ databases">
        <authorList>
            <person name="de Groot N.N."/>
        </authorList>
    </citation>
    <scope>NUCLEOTIDE SEQUENCE [LARGE SCALE GENOMIC DNA]</scope>
    <source>
        <strain evidence="7">DSM 16632</strain>
    </source>
</reference>
<dbReference type="GO" id="GO:0036356">
    <property type="term" value="F:cyclic 2,3-diphosphoglycerate synthetase activity"/>
    <property type="evidence" value="ECO:0007669"/>
    <property type="project" value="InterPro"/>
</dbReference>
<reference evidence="6 8" key="1">
    <citation type="journal article" date="2016" name="Genome Announc.">
        <title>Draft Genome Sequence of the Rumen Methanogen Methanobrevibacter olleyae YLM1.</title>
        <authorList>
            <person name="Kelly W.J."/>
            <person name="Li D."/>
            <person name="Lambie S.C."/>
            <person name="Cox F."/>
            <person name="Attwood G.T."/>
            <person name="Altermann E."/>
            <person name="Leahy S.C."/>
        </authorList>
    </citation>
    <scope>NUCLEOTIDE SEQUENCE [LARGE SCALE GENOMIC DNA]</scope>
    <source>
        <strain evidence="6 8">YLM1</strain>
    </source>
</reference>
<evidence type="ECO:0000256" key="1">
    <source>
        <dbReference type="ARBA" id="ARBA00022490"/>
    </source>
</evidence>
<dbReference type="AlphaFoldDB" id="A0A126QZ55"/>
<evidence type="ECO:0000256" key="3">
    <source>
        <dbReference type="ARBA" id="ARBA00022741"/>
    </source>
</evidence>
<keyword evidence="8" id="KW-1185">Reference proteome</keyword>
<evidence type="ECO:0000313" key="9">
    <source>
        <dbReference type="Proteomes" id="UP000183442"/>
    </source>
</evidence>
<organism evidence="6 8">
    <name type="scientific">Methanobrevibacter olleyae</name>
    <dbReference type="NCBI Taxonomy" id="294671"/>
    <lineage>
        <taxon>Archaea</taxon>
        <taxon>Methanobacteriati</taxon>
        <taxon>Methanobacteriota</taxon>
        <taxon>Methanomada group</taxon>
        <taxon>Methanobacteria</taxon>
        <taxon>Methanobacteriales</taxon>
        <taxon>Methanobacteriaceae</taxon>
        <taxon>Methanobrevibacter</taxon>
    </lineage>
</organism>
<dbReference type="EMBL" id="FOTL01000016">
    <property type="protein sequence ID" value="SFL51628.1"/>
    <property type="molecule type" value="Genomic_DNA"/>
</dbReference>
<dbReference type="RefSeq" id="WP_067146094.1">
    <property type="nucleotide sequence ID" value="NZ_CP014265.1"/>
</dbReference>
<sequence>MTTEKVICLVDGEHYLPVTKAAVNSINSIDHIEVVALVFIGGTEKLKLGDEDKYSDFLDAPVFFGEDREEIPYNLIEKVIKKYKASVVMDLSDEPVLDYAKRFNIASVVLSCEATYQGADFKFEPLTQYDIMEKPSIKIFGTGKRIGKTAVSGFVSRLIDKNDYNPCVVAMGRGGPEEPEIVHGENIEISPEFLLEQSNKGVHAASDHWEDALMSRILTIGSRRCGGGLAGDVFITNMDKAAKKANKQDDAEFVIFEGSGAAIPPIKTNKGIVLVGANQPIENIKGYFGPFRIKLGDLVIITMCEEPMASEEKIKEIEEFINRINPNVDIIPTVFRPKPLGDISGKKVLFVTTAPDSVRDVLSNYLEETYDCKVVGLSSHLSNRPLLKEDIDKYKDDVDCIVTELKAAAVDVVTNEAIELGIELIYCDNIPVPTSENYPDLAESILKVVDSAISDFEFNIILD</sequence>
<dbReference type="KEGG" id="mol:YLM1_0561"/>
<comment type="subcellular location">
    <subcellularLocation>
        <location evidence="5">Cytoplasm</location>
    </subcellularLocation>
</comment>
<dbReference type="PIRSF" id="PIRSF009445">
    <property type="entry name" value="Cyc_PG_syn"/>
    <property type="match status" value="1"/>
</dbReference>
<comment type="catalytic activity">
    <reaction evidence="5">
        <text>(2R)-2,3-bisphosphoglycerate + ATP + H(+) = cyclic (2R)-2,3-bisphosphoglycerate + ADP + phosphate</text>
        <dbReference type="Rhea" id="RHEA:42412"/>
        <dbReference type="ChEBI" id="CHEBI:15378"/>
        <dbReference type="ChEBI" id="CHEBI:30616"/>
        <dbReference type="ChEBI" id="CHEBI:43474"/>
        <dbReference type="ChEBI" id="CHEBI:58248"/>
        <dbReference type="ChEBI" id="CHEBI:79081"/>
        <dbReference type="ChEBI" id="CHEBI:456216"/>
        <dbReference type="EC" id="6.5.1.9"/>
    </reaction>
</comment>
<dbReference type="InterPro" id="IPR016557">
    <property type="entry name" value="Cyc_diphosphoglycerate_synth"/>
</dbReference>
<keyword evidence="3 5" id="KW-0547">Nucleotide-binding</keyword>
<keyword evidence="2 5" id="KW-0436">Ligase</keyword>
<dbReference type="GO" id="GO:0005524">
    <property type="term" value="F:ATP binding"/>
    <property type="evidence" value="ECO:0007669"/>
    <property type="project" value="UniProtKB-KW"/>
</dbReference>
<protein>
    <recommendedName>
        <fullName evidence="5">Cyclic 2,3-diphosphoglycerate synthetase</fullName>
        <shortName evidence="5">cDPGS</shortName>
        <ecNumber evidence="5">6.5.1.9</ecNumber>
    </recommendedName>
</protein>
<evidence type="ECO:0000256" key="2">
    <source>
        <dbReference type="ARBA" id="ARBA00022598"/>
    </source>
</evidence>
<dbReference type="GO" id="GO:0006094">
    <property type="term" value="P:gluconeogenesis"/>
    <property type="evidence" value="ECO:0007669"/>
    <property type="project" value="InterPro"/>
</dbReference>
<dbReference type="GO" id="GO:0016874">
    <property type="term" value="F:ligase activity"/>
    <property type="evidence" value="ECO:0007669"/>
    <property type="project" value="UniProtKB-UniRule"/>
</dbReference>
<evidence type="ECO:0000256" key="4">
    <source>
        <dbReference type="ARBA" id="ARBA00022840"/>
    </source>
</evidence>
<dbReference type="OrthoDB" id="85545at2157"/>
<gene>
    <name evidence="5" type="primary">cpgS</name>
    <name evidence="7" type="ORF">SAMN02910297_01110</name>
    <name evidence="6" type="ORF">YLM1_0561</name>
</gene>